<sequence>MATKPLTTEAIALTEKKMDMTLDDIIKMSKKNPMKGKRPQRPPIKSQGFQNGNASHGNTRMQRFIDSRSLIRQGVLAKRRSNFHSDKFPITTEVARKAAVMPVSNRRINRNGPRPKSVCVEVSKKSAVEVNEPLKICSEAELLLGLVYAEILVFSRVVFGGMSITTLLKLDLEASLWSIWVTATTIQRKGYDNGFNVKDKAVAKQKPQTLDALFANMKEQRMRLMSQKVNHENAVRLHKRHNVPWQQQGSGVARGGPRRQFANFAK</sequence>
<reference evidence="2 3" key="1">
    <citation type="journal article" date="2019" name="Nat. Plants">
        <title>Genome sequencing of Musa balbisiana reveals subgenome evolution and function divergence in polyploid bananas.</title>
        <authorList>
            <person name="Yao X."/>
        </authorList>
    </citation>
    <scope>NUCLEOTIDE SEQUENCE [LARGE SCALE GENOMIC DNA]</scope>
    <source>
        <strain evidence="3">cv. DH-PKW</strain>
        <tissue evidence="2">Leaves</tissue>
    </source>
</reference>
<accession>A0A4S8IQ12</accession>
<protein>
    <submittedName>
        <fullName evidence="2">Uncharacterized protein</fullName>
    </submittedName>
</protein>
<dbReference type="PANTHER" id="PTHR36048">
    <property type="entry name" value="RIBOSOME MATURATION FACTOR"/>
    <property type="match status" value="1"/>
</dbReference>
<organism evidence="2 3">
    <name type="scientific">Musa balbisiana</name>
    <name type="common">Banana</name>
    <dbReference type="NCBI Taxonomy" id="52838"/>
    <lineage>
        <taxon>Eukaryota</taxon>
        <taxon>Viridiplantae</taxon>
        <taxon>Streptophyta</taxon>
        <taxon>Embryophyta</taxon>
        <taxon>Tracheophyta</taxon>
        <taxon>Spermatophyta</taxon>
        <taxon>Magnoliopsida</taxon>
        <taxon>Liliopsida</taxon>
        <taxon>Zingiberales</taxon>
        <taxon>Musaceae</taxon>
        <taxon>Musa</taxon>
    </lineage>
</organism>
<proteinExistence type="predicted"/>
<evidence type="ECO:0000313" key="2">
    <source>
        <dbReference type="EMBL" id="THU50698.1"/>
    </source>
</evidence>
<dbReference type="EMBL" id="PYDT01000009">
    <property type="protein sequence ID" value="THU50698.1"/>
    <property type="molecule type" value="Genomic_DNA"/>
</dbReference>
<comment type="caution">
    <text evidence="2">The sequence shown here is derived from an EMBL/GenBank/DDBJ whole genome shotgun (WGS) entry which is preliminary data.</text>
</comment>
<dbReference type="Proteomes" id="UP000317650">
    <property type="component" value="Chromosome 6"/>
</dbReference>
<keyword evidence="3" id="KW-1185">Reference proteome</keyword>
<evidence type="ECO:0000256" key="1">
    <source>
        <dbReference type="SAM" id="MobiDB-lite"/>
    </source>
</evidence>
<dbReference type="PANTHER" id="PTHR36048:SF1">
    <property type="entry name" value="RIBOSOME MATURATION FACTOR"/>
    <property type="match status" value="1"/>
</dbReference>
<name>A0A4S8IQ12_MUSBA</name>
<gene>
    <name evidence="2" type="ORF">C4D60_Mb06t23040</name>
</gene>
<feature type="region of interest" description="Disordered" evidence="1">
    <location>
        <begin position="246"/>
        <end position="266"/>
    </location>
</feature>
<dbReference type="AlphaFoldDB" id="A0A4S8IQ12"/>
<feature type="compositionally biased region" description="Polar residues" evidence="1">
    <location>
        <begin position="47"/>
        <end position="60"/>
    </location>
</feature>
<feature type="region of interest" description="Disordered" evidence="1">
    <location>
        <begin position="30"/>
        <end position="60"/>
    </location>
</feature>
<evidence type="ECO:0000313" key="3">
    <source>
        <dbReference type="Proteomes" id="UP000317650"/>
    </source>
</evidence>
<feature type="compositionally biased region" description="Basic residues" evidence="1">
    <location>
        <begin position="30"/>
        <end position="40"/>
    </location>
</feature>